<dbReference type="Pfam" id="PF00593">
    <property type="entry name" value="TonB_dep_Rec_b-barrel"/>
    <property type="match status" value="1"/>
</dbReference>
<dbReference type="InterPro" id="IPR036942">
    <property type="entry name" value="Beta-barrel_TonB_sf"/>
</dbReference>
<evidence type="ECO:0000256" key="4">
    <source>
        <dbReference type="ARBA" id="ARBA00022692"/>
    </source>
</evidence>
<evidence type="ECO:0000313" key="15">
    <source>
        <dbReference type="Proteomes" id="UP000505325"/>
    </source>
</evidence>
<gene>
    <name evidence="14" type="ORF">PMPD1_2205</name>
</gene>
<proteinExistence type="inferred from homology"/>
<reference evidence="14 15" key="1">
    <citation type="submission" date="2020-06" db="EMBL/GenBank/DDBJ databases">
        <title>Genome sequence of Paramixta manurensis strain PD-1.</title>
        <authorList>
            <person name="Lee C.W."/>
            <person name="Kim J."/>
        </authorList>
    </citation>
    <scope>NUCLEOTIDE SEQUENCE [LARGE SCALE GENOMIC DNA]</scope>
    <source>
        <strain evidence="14 15">PD-1</strain>
    </source>
</reference>
<evidence type="ECO:0000256" key="3">
    <source>
        <dbReference type="ARBA" id="ARBA00022452"/>
    </source>
</evidence>
<dbReference type="Proteomes" id="UP000505325">
    <property type="component" value="Chromosome"/>
</dbReference>
<evidence type="ECO:0000256" key="6">
    <source>
        <dbReference type="ARBA" id="ARBA00023136"/>
    </source>
</evidence>
<feature type="signal peptide" evidence="11">
    <location>
        <begin position="1"/>
        <end position="25"/>
    </location>
</feature>
<dbReference type="SUPFAM" id="SSF56935">
    <property type="entry name" value="Porins"/>
    <property type="match status" value="1"/>
</dbReference>
<keyword evidence="6 8" id="KW-0472">Membrane</keyword>
<keyword evidence="3 8" id="KW-1134">Transmembrane beta strand</keyword>
<evidence type="ECO:0000256" key="8">
    <source>
        <dbReference type="PROSITE-ProRule" id="PRU01360"/>
    </source>
</evidence>
<feature type="domain" description="TonB-dependent receptor-like beta-barrel" evidence="12">
    <location>
        <begin position="240"/>
        <end position="680"/>
    </location>
</feature>
<dbReference type="NCBIfam" id="NF041535">
    <property type="entry name" value="TonB_rec_PqqU"/>
    <property type="match status" value="1"/>
</dbReference>
<sequence>MKVISIKHTAPLLILSALLPWSASAAQNTDASDSAQTMVVTASSDGLSELDTPAAVSVDNGDDIRQATPRINLSESLGNVPGLQIQNRQNYAQDLQLSVRGFGSRSMYGVRGVRIYVDGIPATMPDGQGQTSNIDLNSVDRVEVLRGPFSALYGNASGGVVNVETVTGSQPTTVEASSYYGSYGSWRYGLKATGAVGDGSQAGDVNYAVSTTRFTTHGYRDRSSAQKNLANAKLGVRINDVSTLTLLFNSVDIDAQDPGGLTDEEWHSNPTQSPRAEQFNTRKTTRQTQAGLRYQRQMGENDDLSVMMYAGERETVQYQSIPVFVQQRSPQHPGGVIDLTRHYQGIDTRWTHRDSLAGVPVTLTGGLDYETLSEQRKGYENFVIENGETQLGTKGALRRNERNLMWNVDPYLQTSWQLTSKLRFDAGVRFSTVNFDSNDHFITAGNGDDSGDARYHRWLPAASLNYALTNAWNLYLSAGRGFETPTINELSYRSDNRSGLNFDLKPSTSDTIEVGSKTRVGNGLITAALFQTDTKNELVVDESLNGRTSYKNAGQTRRRGAELSLDQQFGENWRLRMAWTLLDATYRNPVCGDAACSEDATISRGSRLPGIACNMGYASLGWVPEEGWYAGAEIRYMSDIQANDQNSAQAPAYSVTALNSGYKFRHENWLLDVFGRVDNLFDRHYVGSVIVNEGNGRYFEPAPGRNYGVGVSISYAFE</sequence>
<feature type="domain" description="TonB-dependent receptor plug" evidence="13">
    <location>
        <begin position="50"/>
        <end position="160"/>
    </location>
</feature>
<organism evidence="14 15">
    <name type="scientific">Paramixta manurensis</name>
    <dbReference type="NCBI Taxonomy" id="2740817"/>
    <lineage>
        <taxon>Bacteria</taxon>
        <taxon>Pseudomonadati</taxon>
        <taxon>Pseudomonadota</taxon>
        <taxon>Gammaproteobacteria</taxon>
        <taxon>Enterobacterales</taxon>
        <taxon>Erwiniaceae</taxon>
        <taxon>Paramixta</taxon>
    </lineage>
</organism>
<evidence type="ECO:0000256" key="9">
    <source>
        <dbReference type="RuleBase" id="RU003357"/>
    </source>
</evidence>
<keyword evidence="11" id="KW-0732">Signal</keyword>
<dbReference type="PANTHER" id="PTHR30069:SF28">
    <property type="entry name" value="TONB-DEPENDENT RECEPTOR YNCD-RELATED"/>
    <property type="match status" value="1"/>
</dbReference>
<evidence type="ECO:0000256" key="2">
    <source>
        <dbReference type="ARBA" id="ARBA00022448"/>
    </source>
</evidence>
<keyword evidence="15" id="KW-1185">Reference proteome</keyword>
<dbReference type="GO" id="GO:0015344">
    <property type="term" value="F:siderophore uptake transmembrane transporter activity"/>
    <property type="evidence" value="ECO:0007669"/>
    <property type="project" value="TreeGrafter"/>
</dbReference>
<dbReference type="PROSITE" id="PS52016">
    <property type="entry name" value="TONB_DEPENDENT_REC_3"/>
    <property type="match status" value="1"/>
</dbReference>
<dbReference type="GO" id="GO:0009279">
    <property type="term" value="C:cell outer membrane"/>
    <property type="evidence" value="ECO:0007669"/>
    <property type="project" value="UniProtKB-SubCell"/>
</dbReference>
<evidence type="ECO:0000256" key="7">
    <source>
        <dbReference type="ARBA" id="ARBA00023237"/>
    </source>
</evidence>
<keyword evidence="4 8" id="KW-0812">Transmembrane</keyword>
<evidence type="ECO:0000256" key="1">
    <source>
        <dbReference type="ARBA" id="ARBA00004571"/>
    </source>
</evidence>
<dbReference type="Pfam" id="PF07715">
    <property type="entry name" value="Plug"/>
    <property type="match status" value="1"/>
</dbReference>
<keyword evidence="5 9" id="KW-0798">TonB box</keyword>
<dbReference type="AlphaFoldDB" id="A0A6M8UHG3"/>
<keyword evidence="14" id="KW-0675">Receptor</keyword>
<dbReference type="InterPro" id="IPR037066">
    <property type="entry name" value="Plug_dom_sf"/>
</dbReference>
<evidence type="ECO:0000256" key="10">
    <source>
        <dbReference type="SAM" id="MobiDB-lite"/>
    </source>
</evidence>
<evidence type="ECO:0000259" key="13">
    <source>
        <dbReference type="Pfam" id="PF07715"/>
    </source>
</evidence>
<feature type="region of interest" description="Disordered" evidence="10">
    <location>
        <begin position="258"/>
        <end position="289"/>
    </location>
</feature>
<dbReference type="InterPro" id="IPR000531">
    <property type="entry name" value="Beta-barrel_TonB"/>
</dbReference>
<evidence type="ECO:0000256" key="5">
    <source>
        <dbReference type="ARBA" id="ARBA00023077"/>
    </source>
</evidence>
<dbReference type="KEGG" id="pmak:PMPD1_2205"/>
<dbReference type="InterPro" id="IPR012910">
    <property type="entry name" value="Plug_dom"/>
</dbReference>
<comment type="similarity">
    <text evidence="8 9">Belongs to the TonB-dependent receptor family.</text>
</comment>
<evidence type="ECO:0000313" key="14">
    <source>
        <dbReference type="EMBL" id="QKJ87150.1"/>
    </source>
</evidence>
<evidence type="ECO:0000256" key="11">
    <source>
        <dbReference type="SAM" id="SignalP"/>
    </source>
</evidence>
<dbReference type="InterPro" id="IPR039426">
    <property type="entry name" value="TonB-dep_rcpt-like"/>
</dbReference>
<accession>A0A6M8UHG3</accession>
<feature type="compositionally biased region" description="Polar residues" evidence="10">
    <location>
        <begin position="268"/>
        <end position="289"/>
    </location>
</feature>
<dbReference type="GO" id="GO:0044718">
    <property type="term" value="P:siderophore transmembrane transport"/>
    <property type="evidence" value="ECO:0007669"/>
    <property type="project" value="TreeGrafter"/>
</dbReference>
<comment type="subcellular location">
    <subcellularLocation>
        <location evidence="1 8">Cell outer membrane</location>
        <topology evidence="1 8">Multi-pass membrane protein</topology>
    </subcellularLocation>
</comment>
<dbReference type="Gene3D" id="2.40.170.20">
    <property type="entry name" value="TonB-dependent receptor, beta-barrel domain"/>
    <property type="match status" value="1"/>
</dbReference>
<protein>
    <submittedName>
        <fullName evidence="14">TonB-dependent receptor</fullName>
    </submittedName>
</protein>
<dbReference type="CDD" id="cd01347">
    <property type="entry name" value="ligand_gated_channel"/>
    <property type="match status" value="1"/>
</dbReference>
<dbReference type="EMBL" id="CP054212">
    <property type="protein sequence ID" value="QKJ87150.1"/>
    <property type="molecule type" value="Genomic_DNA"/>
</dbReference>
<dbReference type="InterPro" id="IPR048212">
    <property type="entry name" value="PqqU"/>
</dbReference>
<dbReference type="PANTHER" id="PTHR30069">
    <property type="entry name" value="TONB-DEPENDENT OUTER MEMBRANE RECEPTOR"/>
    <property type="match status" value="1"/>
</dbReference>
<feature type="chain" id="PRO_5027121034" evidence="11">
    <location>
        <begin position="26"/>
        <end position="718"/>
    </location>
</feature>
<dbReference type="Gene3D" id="2.170.130.10">
    <property type="entry name" value="TonB-dependent receptor, plug domain"/>
    <property type="match status" value="1"/>
</dbReference>
<evidence type="ECO:0000259" key="12">
    <source>
        <dbReference type="Pfam" id="PF00593"/>
    </source>
</evidence>
<name>A0A6M8UHG3_9GAMM</name>
<keyword evidence="7 8" id="KW-0998">Cell outer membrane</keyword>
<keyword evidence="2 8" id="KW-0813">Transport</keyword>
<dbReference type="RefSeq" id="WP_173634113.1">
    <property type="nucleotide sequence ID" value="NZ_CP054212.1"/>
</dbReference>